<dbReference type="EMBL" id="BMND01000026">
    <property type="protein sequence ID" value="GGN56465.1"/>
    <property type="molecule type" value="Genomic_DNA"/>
</dbReference>
<feature type="domain" description="NAD-dependent epimerase/dehydratase" evidence="2">
    <location>
        <begin position="5"/>
        <end position="230"/>
    </location>
</feature>
<dbReference type="RefSeq" id="WP_189101802.1">
    <property type="nucleotide sequence ID" value="NZ_BMND01000026.1"/>
</dbReference>
<evidence type="ECO:0000313" key="3">
    <source>
        <dbReference type="EMBL" id="GGN56465.1"/>
    </source>
</evidence>
<protein>
    <submittedName>
        <fullName evidence="3">dTDP-glucose 4,6-dehydratase</fullName>
    </submittedName>
</protein>
<dbReference type="Pfam" id="PF01370">
    <property type="entry name" value="Epimerase"/>
    <property type="match status" value="1"/>
</dbReference>
<proteinExistence type="inferred from homology"/>
<comment type="similarity">
    <text evidence="1">Belongs to the NAD(P)-dependent epimerase/dehydratase family.</text>
</comment>
<keyword evidence="4" id="KW-1185">Reference proteome</keyword>
<gene>
    <name evidence="3" type="ORF">GCM10012285_51050</name>
</gene>
<dbReference type="CDD" id="cd08946">
    <property type="entry name" value="SDR_e"/>
    <property type="match status" value="1"/>
</dbReference>
<evidence type="ECO:0000256" key="1">
    <source>
        <dbReference type="ARBA" id="ARBA00007637"/>
    </source>
</evidence>
<dbReference type="GeneID" id="301550792"/>
<comment type="caution">
    <text evidence="3">The sequence shown here is derived from an EMBL/GenBank/DDBJ whole genome shotgun (WGS) entry which is preliminary data.</text>
</comment>
<organism evidence="3 4">
    <name type="scientific">Streptomyces kronopolitis</name>
    <dbReference type="NCBI Taxonomy" id="1612435"/>
    <lineage>
        <taxon>Bacteria</taxon>
        <taxon>Bacillati</taxon>
        <taxon>Actinomycetota</taxon>
        <taxon>Actinomycetes</taxon>
        <taxon>Kitasatosporales</taxon>
        <taxon>Streptomycetaceae</taxon>
        <taxon>Streptomyces</taxon>
    </lineage>
</organism>
<evidence type="ECO:0000313" key="4">
    <source>
        <dbReference type="Proteomes" id="UP000600080"/>
    </source>
</evidence>
<dbReference type="PANTHER" id="PTHR43000">
    <property type="entry name" value="DTDP-D-GLUCOSE 4,6-DEHYDRATASE-RELATED"/>
    <property type="match status" value="1"/>
</dbReference>
<evidence type="ECO:0000259" key="2">
    <source>
        <dbReference type="Pfam" id="PF01370"/>
    </source>
</evidence>
<dbReference type="Proteomes" id="UP000600080">
    <property type="component" value="Unassembled WGS sequence"/>
</dbReference>
<dbReference type="SUPFAM" id="SSF51735">
    <property type="entry name" value="NAD(P)-binding Rossmann-fold domains"/>
    <property type="match status" value="1"/>
</dbReference>
<reference evidence="4" key="1">
    <citation type="journal article" date="2019" name="Int. J. Syst. Evol. Microbiol.">
        <title>The Global Catalogue of Microorganisms (GCM) 10K type strain sequencing project: providing services to taxonomists for standard genome sequencing and annotation.</title>
        <authorList>
            <consortium name="The Broad Institute Genomics Platform"/>
            <consortium name="The Broad Institute Genome Sequencing Center for Infectious Disease"/>
            <person name="Wu L."/>
            <person name="Ma J."/>
        </authorList>
    </citation>
    <scope>NUCLEOTIDE SEQUENCE [LARGE SCALE GENOMIC DNA]</scope>
    <source>
        <strain evidence="4">CGMCC 4.7323</strain>
    </source>
</reference>
<sequence length="332" mass="35938">MTLNIAIIGAAGFVGTNLALAAEQRGHRLTLVDVNDRLGRLGASGLLERSSCHFLDLSQPDARIPDCDVMISLAALPQVDFSLHYPERTFTNNIGIMSAVLEAARLRRIPLLFASSIEVYGGNDGDLLTESSELWPLSPYAASKIACESITESYQHVYGTVSTTVRLTNLYGPWQAPDRIIPRITAQALLGIESEAVTGRLRDFLAVQDAVGVLLDLAENGPWGETFNLAAGRHTPLEEAAEAVVSTAGCGSFVTKDVPQTDGRGPSLVATSAHLTEVTGWKPTTDLCDGVSLTTNWYRENRAWWAPFEAQVRADRTGPGFLLDHAFPFWAN</sequence>
<accession>A0ABQ2JXD9</accession>
<dbReference type="InterPro" id="IPR036291">
    <property type="entry name" value="NAD(P)-bd_dom_sf"/>
</dbReference>
<name>A0ABQ2JXD9_9ACTN</name>
<dbReference type="Gene3D" id="3.40.50.720">
    <property type="entry name" value="NAD(P)-binding Rossmann-like Domain"/>
    <property type="match status" value="1"/>
</dbReference>
<dbReference type="InterPro" id="IPR001509">
    <property type="entry name" value="Epimerase_deHydtase"/>
</dbReference>